<name>A0ABV0V3S7_9TELE</name>
<sequence length="107" mass="12302">MHILEAEILKITEWWRHLKERIDISITITYPLDIMHPQFTLNLPPHGLKISFAAVIPRMMEGGSFSPNDLQLVLEIVPHGFIPSNTLVSHHLSYTVNLLVFGRLFPH</sequence>
<comment type="caution">
    <text evidence="1">The sequence shown here is derived from an EMBL/GenBank/DDBJ whole genome shotgun (WGS) entry which is preliminary data.</text>
</comment>
<proteinExistence type="predicted"/>
<dbReference type="EMBL" id="JAHRIQ010093804">
    <property type="protein sequence ID" value="MEQ2251684.1"/>
    <property type="molecule type" value="Genomic_DNA"/>
</dbReference>
<evidence type="ECO:0000313" key="2">
    <source>
        <dbReference type="Proteomes" id="UP001482620"/>
    </source>
</evidence>
<protein>
    <submittedName>
        <fullName evidence="1">Uncharacterized protein</fullName>
    </submittedName>
</protein>
<dbReference type="Proteomes" id="UP001482620">
    <property type="component" value="Unassembled WGS sequence"/>
</dbReference>
<reference evidence="1 2" key="1">
    <citation type="submission" date="2021-06" db="EMBL/GenBank/DDBJ databases">
        <authorList>
            <person name="Palmer J.M."/>
        </authorList>
    </citation>
    <scope>NUCLEOTIDE SEQUENCE [LARGE SCALE GENOMIC DNA]</scope>
    <source>
        <strain evidence="2">if_2019</strain>
        <tissue evidence="1">Muscle</tissue>
    </source>
</reference>
<evidence type="ECO:0000313" key="1">
    <source>
        <dbReference type="EMBL" id="MEQ2251684.1"/>
    </source>
</evidence>
<accession>A0ABV0V3S7</accession>
<keyword evidence="2" id="KW-1185">Reference proteome</keyword>
<gene>
    <name evidence="1" type="ORF">ILYODFUR_013672</name>
</gene>
<organism evidence="1 2">
    <name type="scientific">Ilyodon furcidens</name>
    <name type="common">goldbreast splitfin</name>
    <dbReference type="NCBI Taxonomy" id="33524"/>
    <lineage>
        <taxon>Eukaryota</taxon>
        <taxon>Metazoa</taxon>
        <taxon>Chordata</taxon>
        <taxon>Craniata</taxon>
        <taxon>Vertebrata</taxon>
        <taxon>Euteleostomi</taxon>
        <taxon>Actinopterygii</taxon>
        <taxon>Neopterygii</taxon>
        <taxon>Teleostei</taxon>
        <taxon>Neoteleostei</taxon>
        <taxon>Acanthomorphata</taxon>
        <taxon>Ovalentaria</taxon>
        <taxon>Atherinomorphae</taxon>
        <taxon>Cyprinodontiformes</taxon>
        <taxon>Goodeidae</taxon>
        <taxon>Ilyodon</taxon>
    </lineage>
</organism>